<gene>
    <name evidence="4" type="ORF">FB560_1088</name>
</gene>
<dbReference type="Gene3D" id="3.90.245.10">
    <property type="entry name" value="Ribonucleoside hydrolase-like"/>
    <property type="match status" value="1"/>
</dbReference>
<organism evidence="4 5">
    <name type="scientific">Microbacterium saperdae</name>
    <dbReference type="NCBI Taxonomy" id="69368"/>
    <lineage>
        <taxon>Bacteria</taxon>
        <taxon>Bacillati</taxon>
        <taxon>Actinomycetota</taxon>
        <taxon>Actinomycetes</taxon>
        <taxon>Micrococcales</taxon>
        <taxon>Microbacteriaceae</taxon>
        <taxon>Microbacterium</taxon>
    </lineage>
</organism>
<evidence type="ECO:0000259" key="3">
    <source>
        <dbReference type="Pfam" id="PF01156"/>
    </source>
</evidence>
<reference evidence="4 5" key="1">
    <citation type="submission" date="2019-06" db="EMBL/GenBank/DDBJ databases">
        <title>Sequencing the genomes of 1000 actinobacteria strains.</title>
        <authorList>
            <person name="Klenk H.-P."/>
        </authorList>
    </citation>
    <scope>NUCLEOTIDE SEQUENCE [LARGE SCALE GENOMIC DNA]</scope>
    <source>
        <strain evidence="4 5">DSM 20169</strain>
    </source>
</reference>
<accession>A0A543BKY0</accession>
<dbReference type="InterPro" id="IPR023186">
    <property type="entry name" value="IUNH"/>
</dbReference>
<dbReference type="SUPFAM" id="SSF53590">
    <property type="entry name" value="Nucleoside hydrolase"/>
    <property type="match status" value="1"/>
</dbReference>
<evidence type="ECO:0000313" key="5">
    <source>
        <dbReference type="Proteomes" id="UP000317209"/>
    </source>
</evidence>
<dbReference type="Proteomes" id="UP000317209">
    <property type="component" value="Unassembled WGS sequence"/>
</dbReference>
<dbReference type="GO" id="GO:0005829">
    <property type="term" value="C:cytosol"/>
    <property type="evidence" value="ECO:0007669"/>
    <property type="project" value="TreeGrafter"/>
</dbReference>
<evidence type="ECO:0000313" key="4">
    <source>
        <dbReference type="EMBL" id="TQL85472.1"/>
    </source>
</evidence>
<dbReference type="Pfam" id="PF01156">
    <property type="entry name" value="IU_nuc_hydro"/>
    <property type="match status" value="1"/>
</dbReference>
<dbReference type="AlphaFoldDB" id="A0A543BKY0"/>
<dbReference type="GO" id="GO:0006152">
    <property type="term" value="P:purine nucleoside catabolic process"/>
    <property type="evidence" value="ECO:0007669"/>
    <property type="project" value="TreeGrafter"/>
</dbReference>
<comment type="caution">
    <text evidence="4">The sequence shown here is derived from an EMBL/GenBank/DDBJ whole genome shotgun (WGS) entry which is preliminary data.</text>
</comment>
<dbReference type="InterPro" id="IPR001910">
    <property type="entry name" value="Inosine/uridine_hydrolase_dom"/>
</dbReference>
<evidence type="ECO:0000256" key="2">
    <source>
        <dbReference type="ARBA" id="ARBA00023295"/>
    </source>
</evidence>
<dbReference type="EMBL" id="VFOX01000001">
    <property type="protein sequence ID" value="TQL85472.1"/>
    <property type="molecule type" value="Genomic_DNA"/>
</dbReference>
<protein>
    <submittedName>
        <fullName evidence="4">Purine nucleosidase</fullName>
    </submittedName>
</protein>
<dbReference type="PANTHER" id="PTHR12304">
    <property type="entry name" value="INOSINE-URIDINE PREFERRING NUCLEOSIDE HYDROLASE"/>
    <property type="match status" value="1"/>
</dbReference>
<dbReference type="GO" id="GO:0008477">
    <property type="term" value="F:purine nucleosidase activity"/>
    <property type="evidence" value="ECO:0007669"/>
    <property type="project" value="TreeGrafter"/>
</dbReference>
<dbReference type="InterPro" id="IPR036452">
    <property type="entry name" value="Ribo_hydro-like"/>
</dbReference>
<name>A0A543BKY0_9MICO</name>
<dbReference type="PANTHER" id="PTHR12304:SF4">
    <property type="entry name" value="URIDINE NUCLEOSIDASE"/>
    <property type="match status" value="1"/>
</dbReference>
<keyword evidence="5" id="KW-1185">Reference proteome</keyword>
<sequence>MRVLDTDIGTDVDDLIALVTGWGSGMSFDAITTVYGDTSLRAAIVRDAYSRAGRFPPRIVAGEGRALSGRPVFWAGHEGVALIDDPEHRVPADPADAARLLAGADEILAIGPLTNVAAALRNFTGSSPAARRIVVMGGDFSGAAEHNVICDVAAADDVFRSGAPIDVVGTDQTERVRLDRSVLDRLPSTQVGELLRGEIGRFRRFMEAESNAPHDALAVLLLERPDRFEMERGIVHVEAAANRAGHVHFERNANGPHRIVVDVDVDALREDIVSRMLLGAAVG</sequence>
<dbReference type="RefSeq" id="WP_170198054.1">
    <property type="nucleotide sequence ID" value="NZ_VFOX01000001.1"/>
</dbReference>
<keyword evidence="2" id="KW-0326">Glycosidase</keyword>
<keyword evidence="1" id="KW-0378">Hydrolase</keyword>
<evidence type="ECO:0000256" key="1">
    <source>
        <dbReference type="ARBA" id="ARBA00022801"/>
    </source>
</evidence>
<feature type="domain" description="Inosine/uridine-preferring nucleoside hydrolase" evidence="3">
    <location>
        <begin position="3"/>
        <end position="269"/>
    </location>
</feature>
<proteinExistence type="predicted"/>